<reference evidence="3 4" key="1">
    <citation type="submission" date="2020-08" db="EMBL/GenBank/DDBJ databases">
        <title>Bridging the membrane lipid divide: bacteria of the FCB group superphylum have the potential to synthesize archaeal ether lipids.</title>
        <authorList>
            <person name="Villanueva L."/>
            <person name="Von Meijenfeldt F.A.B."/>
            <person name="Westbye A.B."/>
            <person name="Yadav S."/>
            <person name="Hopmans E.C."/>
            <person name="Dutilh B.E."/>
            <person name="Sinninghe Damste J.S."/>
        </authorList>
    </citation>
    <scope>NUCLEOTIDE SEQUENCE [LARGE SCALE GENOMIC DNA]</scope>
    <source>
        <strain evidence="3">NIOZ-UU47</strain>
    </source>
</reference>
<accession>A0A8J6NCN7</accession>
<gene>
    <name evidence="3" type="ORF">H8E41_03425</name>
</gene>
<evidence type="ECO:0000256" key="1">
    <source>
        <dbReference type="SAM" id="Phobius"/>
    </source>
</evidence>
<keyword evidence="1" id="KW-0472">Membrane</keyword>
<evidence type="ECO:0000259" key="2">
    <source>
        <dbReference type="Pfam" id="PF09335"/>
    </source>
</evidence>
<dbReference type="Pfam" id="PF09335">
    <property type="entry name" value="VTT_dom"/>
    <property type="match status" value="1"/>
</dbReference>
<feature type="domain" description="VTT" evidence="2">
    <location>
        <begin position="74"/>
        <end position="187"/>
    </location>
</feature>
<feature type="transmembrane region" description="Helical" evidence="1">
    <location>
        <begin position="164"/>
        <end position="183"/>
    </location>
</feature>
<dbReference type="EMBL" id="JACNJZ010000061">
    <property type="protein sequence ID" value="MBC8316930.1"/>
    <property type="molecule type" value="Genomic_DNA"/>
</dbReference>
<proteinExistence type="predicted"/>
<feature type="transmembrane region" description="Helical" evidence="1">
    <location>
        <begin position="136"/>
        <end position="157"/>
    </location>
</feature>
<dbReference type="PANTHER" id="PTHR46826:SF1">
    <property type="entry name" value="TVP38_TMEM64 FAMILY MEMBRANE PROTEIN YDJX"/>
    <property type="match status" value="1"/>
</dbReference>
<dbReference type="Proteomes" id="UP000614424">
    <property type="component" value="Unassembled WGS sequence"/>
</dbReference>
<feature type="transmembrane region" description="Helical" evidence="1">
    <location>
        <begin position="195"/>
        <end position="217"/>
    </location>
</feature>
<dbReference type="InterPro" id="IPR053240">
    <property type="entry name" value="VTT_domain"/>
</dbReference>
<protein>
    <submittedName>
        <fullName evidence="3">TVP38/TMEM64 family protein</fullName>
    </submittedName>
</protein>
<feature type="transmembrane region" description="Helical" evidence="1">
    <location>
        <begin position="83"/>
        <end position="112"/>
    </location>
</feature>
<name>A0A8J6NCN7_9BACT</name>
<dbReference type="AlphaFoldDB" id="A0A8J6NCN7"/>
<evidence type="ECO:0000313" key="4">
    <source>
        <dbReference type="Proteomes" id="UP000614424"/>
    </source>
</evidence>
<evidence type="ECO:0000313" key="3">
    <source>
        <dbReference type="EMBL" id="MBC8316930.1"/>
    </source>
</evidence>
<feature type="transmembrane region" description="Helical" evidence="1">
    <location>
        <begin position="55"/>
        <end position="76"/>
    </location>
</feature>
<dbReference type="PANTHER" id="PTHR46826">
    <property type="match status" value="1"/>
</dbReference>
<comment type="caution">
    <text evidence="3">The sequence shown here is derived from an EMBL/GenBank/DDBJ whole genome shotgun (WGS) entry which is preliminary data.</text>
</comment>
<organism evidence="3 4">
    <name type="scientific">Candidatus Desulfobia pelagia</name>
    <dbReference type="NCBI Taxonomy" id="2841692"/>
    <lineage>
        <taxon>Bacteria</taxon>
        <taxon>Pseudomonadati</taxon>
        <taxon>Thermodesulfobacteriota</taxon>
        <taxon>Desulfobulbia</taxon>
        <taxon>Desulfobulbales</taxon>
        <taxon>Desulfobulbaceae</taxon>
        <taxon>Candidatus Desulfobia</taxon>
    </lineage>
</organism>
<feature type="transmembrane region" description="Helical" evidence="1">
    <location>
        <begin position="9"/>
        <end position="25"/>
    </location>
</feature>
<keyword evidence="1" id="KW-0812">Transmembrane</keyword>
<dbReference type="InterPro" id="IPR032816">
    <property type="entry name" value="VTT_dom"/>
</dbReference>
<keyword evidence="1" id="KW-1133">Transmembrane helix</keyword>
<sequence>MDSTLIKRLLIVLAGILAVFLFYYFDLKQYLTLSYIKESQESLQQLYLENRLTVISAYMAIYIAVTALSLPGAVIMTLAGGGLFGFTVGTIVISFASTIGATIACAVSRYLLRDSVQGKFSDKLKAINKGIEEEGAFYLFTVRLIPVFPFFIVNLLLGLTKMPLITYFWVSQLGMIPGTMVYVNAGKELAKIDSLGGILSPGLIASFVILGLFPITVKKTMGFFRRKKTTLQSGE</sequence>